<dbReference type="RefSeq" id="WP_296947368.1">
    <property type="nucleotide sequence ID" value="NZ_LT599021.1"/>
</dbReference>
<gene>
    <name evidence="3" type="ORF">KL86DYS2_10794</name>
</gene>
<keyword evidence="3" id="KW-0969">Cilium</keyword>
<keyword evidence="3" id="KW-0966">Cell projection</keyword>
<sequence length="182" mass="20882">MATKKQIDFVKAVYPAAKRLHEEKPNDSIHPIFETMQAALERGWSLDGKLPNNLFGITKGSSWAGKTQLVRTTEFFSNPNVAFKSPEMVVGTPERLSNGNYKYIVYRLFRVYDTLEDCLYDHQALFRKSGYADAWPYRNDPREFVKRLMDDTGWKYATGPEYVKTALSIIGTVEQIVKEEGL</sequence>
<evidence type="ECO:0000256" key="1">
    <source>
        <dbReference type="ARBA" id="ARBA00022801"/>
    </source>
</evidence>
<dbReference type="Gene3D" id="1.10.530.10">
    <property type="match status" value="1"/>
</dbReference>
<evidence type="ECO:0000259" key="2">
    <source>
        <dbReference type="Pfam" id="PF01832"/>
    </source>
</evidence>
<accession>A0A212J5T5</accession>
<evidence type="ECO:0000313" key="3">
    <source>
        <dbReference type="EMBL" id="SBV94803.1"/>
    </source>
</evidence>
<dbReference type="InterPro" id="IPR051056">
    <property type="entry name" value="Glycosyl_Hydrolase_73"/>
</dbReference>
<feature type="domain" description="Mannosyl-glycoprotein endo-beta-N-acetylglucosamidase-like" evidence="2">
    <location>
        <begin position="26"/>
        <end position="173"/>
    </location>
</feature>
<reference evidence="3" key="1">
    <citation type="submission" date="2016-04" db="EMBL/GenBank/DDBJ databases">
        <authorList>
            <person name="Evans L.H."/>
            <person name="Alamgir A."/>
            <person name="Owens N."/>
            <person name="Weber N.D."/>
            <person name="Virtaneva K."/>
            <person name="Barbian K."/>
            <person name="Babar A."/>
            <person name="Rosenke K."/>
        </authorList>
    </citation>
    <scope>NUCLEOTIDE SEQUENCE</scope>
    <source>
        <strain evidence="3">86-2</strain>
    </source>
</reference>
<name>A0A212J5T5_9BACT</name>
<dbReference type="InterPro" id="IPR002901">
    <property type="entry name" value="MGlyc_endo_b_GlcNAc-like_dom"/>
</dbReference>
<protein>
    <submittedName>
        <fullName evidence="3">Flagellar protein FlgJ (Peptidoglycan hydrolase)</fullName>
    </submittedName>
</protein>
<dbReference type="Pfam" id="PF01832">
    <property type="entry name" value="Glucosaminidase"/>
    <property type="match status" value="1"/>
</dbReference>
<organism evidence="3">
    <name type="scientific">uncultured Dysgonomonas sp</name>
    <dbReference type="NCBI Taxonomy" id="206096"/>
    <lineage>
        <taxon>Bacteria</taxon>
        <taxon>Pseudomonadati</taxon>
        <taxon>Bacteroidota</taxon>
        <taxon>Bacteroidia</taxon>
        <taxon>Bacteroidales</taxon>
        <taxon>Dysgonomonadaceae</taxon>
        <taxon>Dysgonomonas</taxon>
        <taxon>environmental samples</taxon>
    </lineage>
</organism>
<proteinExistence type="predicted"/>
<dbReference type="GO" id="GO:0004040">
    <property type="term" value="F:amidase activity"/>
    <property type="evidence" value="ECO:0007669"/>
    <property type="project" value="InterPro"/>
</dbReference>
<keyword evidence="1 3" id="KW-0378">Hydrolase</keyword>
<dbReference type="EMBL" id="FLUL01000001">
    <property type="protein sequence ID" value="SBV94803.1"/>
    <property type="molecule type" value="Genomic_DNA"/>
</dbReference>
<dbReference type="PANTHER" id="PTHR33308:SF9">
    <property type="entry name" value="PEPTIDOGLYCAN HYDROLASE FLGJ"/>
    <property type="match status" value="1"/>
</dbReference>
<keyword evidence="3" id="KW-0282">Flagellum</keyword>
<dbReference type="AlphaFoldDB" id="A0A212J5T5"/>
<dbReference type="PANTHER" id="PTHR33308">
    <property type="entry name" value="PEPTIDOGLYCAN HYDROLASE FLGJ"/>
    <property type="match status" value="1"/>
</dbReference>